<dbReference type="PROSITE" id="PS01311">
    <property type="entry name" value="LGT"/>
    <property type="match status" value="1"/>
</dbReference>
<comment type="catalytic activity">
    <reaction evidence="7">
        <text>L-cysteinyl-[prolipoprotein] + a 1,2-diacyl-sn-glycero-3-phospho-(1'-sn-glycerol) = an S-1,2-diacyl-sn-glyceryl-L-cysteinyl-[prolipoprotein] + sn-glycerol 1-phosphate + H(+)</text>
        <dbReference type="Rhea" id="RHEA:56712"/>
        <dbReference type="Rhea" id="RHEA-COMP:14679"/>
        <dbReference type="Rhea" id="RHEA-COMP:14680"/>
        <dbReference type="ChEBI" id="CHEBI:15378"/>
        <dbReference type="ChEBI" id="CHEBI:29950"/>
        <dbReference type="ChEBI" id="CHEBI:57685"/>
        <dbReference type="ChEBI" id="CHEBI:64716"/>
        <dbReference type="ChEBI" id="CHEBI:140658"/>
        <dbReference type="EC" id="2.5.1.145"/>
    </reaction>
</comment>
<dbReference type="EC" id="2.5.1.145" evidence="7"/>
<gene>
    <name evidence="7 9" type="primary">lgt</name>
    <name evidence="9" type="ORF">MR241_03525</name>
</gene>
<dbReference type="AlphaFoldDB" id="A0AAE3FI37"/>
<reference evidence="9 10" key="1">
    <citation type="submission" date="2022-03" db="EMBL/GenBank/DDBJ databases">
        <title>Metagenome-assembled genomes from swine fecal metagenomes.</title>
        <authorList>
            <person name="Holman D.B."/>
            <person name="Kommadath A."/>
        </authorList>
    </citation>
    <scope>NUCLEOTIDE SEQUENCE [LARGE SCALE GENOMIC DNA]</scope>
    <source>
        <strain evidence="9">SUG147</strain>
    </source>
</reference>
<keyword evidence="5 7" id="KW-1133">Transmembrane helix</keyword>
<dbReference type="InterPro" id="IPR001640">
    <property type="entry name" value="Lgt"/>
</dbReference>
<feature type="transmembrane region" description="Helical" evidence="7">
    <location>
        <begin position="191"/>
        <end position="209"/>
    </location>
</feature>
<dbReference type="PANTHER" id="PTHR30589">
    <property type="entry name" value="PROLIPOPROTEIN DIACYLGLYCERYL TRANSFERASE"/>
    <property type="match status" value="1"/>
</dbReference>
<keyword evidence="3 7" id="KW-0808">Transferase</keyword>
<evidence type="ECO:0000256" key="3">
    <source>
        <dbReference type="ARBA" id="ARBA00022679"/>
    </source>
</evidence>
<evidence type="ECO:0000313" key="9">
    <source>
        <dbReference type="EMBL" id="MCI5755347.1"/>
    </source>
</evidence>
<comment type="pathway">
    <text evidence="7">Protein modification; lipoprotein biosynthesis (diacylglyceryl transfer).</text>
</comment>
<feature type="transmembrane region" description="Helical" evidence="7">
    <location>
        <begin position="103"/>
        <end position="126"/>
    </location>
</feature>
<keyword evidence="4 7" id="KW-0812">Transmembrane</keyword>
<dbReference type="Pfam" id="PF01790">
    <property type="entry name" value="LGT"/>
    <property type="match status" value="1"/>
</dbReference>
<dbReference type="HAMAP" id="MF_01147">
    <property type="entry name" value="Lgt"/>
    <property type="match status" value="1"/>
</dbReference>
<feature type="transmembrane region" description="Helical" evidence="7">
    <location>
        <begin position="138"/>
        <end position="156"/>
    </location>
</feature>
<evidence type="ECO:0000256" key="7">
    <source>
        <dbReference type="HAMAP-Rule" id="MF_01147"/>
    </source>
</evidence>
<dbReference type="GO" id="GO:0042158">
    <property type="term" value="P:lipoprotein biosynthetic process"/>
    <property type="evidence" value="ECO:0007669"/>
    <property type="project" value="UniProtKB-UniRule"/>
</dbReference>
<sequence length="341" mass="37770">MEKTTFISFPGLGIGEFRVNNVAFTLFGHNIMWYGIIITLGIVLAYFYVCYRAKHNENVRVDDVIDYAIYLVVFGIIGARLYYVFTSFDSFKGKNLGETLYNIIAIWEGGLAIYGGIIAGGIALIIVSKIKKIKVGSALDMIAPAVMLGQLIGRWGNFFNAEAYGEVTDLPWRMGLRDVSESAATYVHPTFLYESLWNLLGFIIINLLYKRKKFNGQVFLMYISWYGFGRMFIEGLRTDSLYVGDFRISQLVGFACFFIGSAMLIAMLIVTHLRKKEAGETALGESAVPAGASVGAEKAEEAEKPAEISAESAPDVSEEKKDDAEESTGFDISDIHNDDGE</sequence>
<feature type="transmembrane region" description="Helical" evidence="7">
    <location>
        <begin position="248"/>
        <end position="270"/>
    </location>
</feature>
<evidence type="ECO:0000313" key="10">
    <source>
        <dbReference type="Proteomes" id="UP001139365"/>
    </source>
</evidence>
<feature type="transmembrane region" description="Helical" evidence="7">
    <location>
        <begin position="63"/>
        <end position="83"/>
    </location>
</feature>
<protein>
    <recommendedName>
        <fullName evidence="7">Phosphatidylglycerol--prolipoprotein diacylglyceryl transferase</fullName>
        <ecNumber evidence="7">2.5.1.145</ecNumber>
    </recommendedName>
</protein>
<evidence type="ECO:0000256" key="1">
    <source>
        <dbReference type="ARBA" id="ARBA00007150"/>
    </source>
</evidence>
<dbReference type="EMBL" id="JALEMU010000057">
    <property type="protein sequence ID" value="MCI5755347.1"/>
    <property type="molecule type" value="Genomic_DNA"/>
</dbReference>
<feature type="transmembrane region" description="Helical" evidence="7">
    <location>
        <begin position="216"/>
        <end position="233"/>
    </location>
</feature>
<feature type="transmembrane region" description="Helical" evidence="7">
    <location>
        <begin position="31"/>
        <end position="51"/>
    </location>
</feature>
<proteinExistence type="inferred from homology"/>
<dbReference type="NCBIfam" id="TIGR00544">
    <property type="entry name" value="lgt"/>
    <property type="match status" value="1"/>
</dbReference>
<comment type="caution">
    <text evidence="9">The sequence shown here is derived from an EMBL/GenBank/DDBJ whole genome shotgun (WGS) entry which is preliminary data.</text>
</comment>
<evidence type="ECO:0000256" key="8">
    <source>
        <dbReference type="SAM" id="MobiDB-lite"/>
    </source>
</evidence>
<keyword evidence="2 7" id="KW-1003">Cell membrane</keyword>
<keyword evidence="6 7" id="KW-0472">Membrane</keyword>
<evidence type="ECO:0000256" key="4">
    <source>
        <dbReference type="ARBA" id="ARBA00022692"/>
    </source>
</evidence>
<dbReference type="GO" id="GO:0005886">
    <property type="term" value="C:plasma membrane"/>
    <property type="evidence" value="ECO:0007669"/>
    <property type="project" value="UniProtKB-SubCell"/>
</dbReference>
<feature type="region of interest" description="Disordered" evidence="8">
    <location>
        <begin position="285"/>
        <end position="341"/>
    </location>
</feature>
<organism evidence="9 10">
    <name type="scientific">Candidatus Colimorpha enterica</name>
    <dbReference type="NCBI Taxonomy" id="3083063"/>
    <lineage>
        <taxon>Bacteria</taxon>
        <taxon>Pseudomonadati</taxon>
        <taxon>Bacteroidota</taxon>
        <taxon>Bacteroidia</taxon>
        <taxon>Bacteroidales</taxon>
        <taxon>Candidatus Colimorpha</taxon>
    </lineage>
</organism>
<feature type="binding site" evidence="7">
    <location>
        <position position="154"/>
    </location>
    <ligand>
        <name>a 1,2-diacyl-sn-glycero-3-phospho-(1'-sn-glycerol)</name>
        <dbReference type="ChEBI" id="CHEBI:64716"/>
    </ligand>
</feature>
<comment type="subcellular location">
    <subcellularLocation>
        <location evidence="7">Cell membrane</location>
        <topology evidence="7">Multi-pass membrane protein</topology>
    </subcellularLocation>
</comment>
<evidence type="ECO:0000256" key="2">
    <source>
        <dbReference type="ARBA" id="ARBA00022475"/>
    </source>
</evidence>
<name>A0AAE3FI37_9BACT</name>
<comment type="function">
    <text evidence="7">Catalyzes the transfer of the diacylglyceryl group from phosphatidylglycerol to the sulfhydryl group of the N-terminal cysteine of a prolipoprotein, the first step in the formation of mature lipoproteins.</text>
</comment>
<comment type="similarity">
    <text evidence="1 7">Belongs to the Lgt family.</text>
</comment>
<accession>A0AAE3FI37</accession>
<evidence type="ECO:0000256" key="5">
    <source>
        <dbReference type="ARBA" id="ARBA00022989"/>
    </source>
</evidence>
<dbReference type="GO" id="GO:0008961">
    <property type="term" value="F:phosphatidylglycerol-prolipoprotein diacylglyceryl transferase activity"/>
    <property type="evidence" value="ECO:0007669"/>
    <property type="project" value="UniProtKB-UniRule"/>
</dbReference>
<dbReference type="PANTHER" id="PTHR30589:SF0">
    <property type="entry name" value="PHOSPHATIDYLGLYCEROL--PROLIPOPROTEIN DIACYLGLYCERYL TRANSFERASE"/>
    <property type="match status" value="1"/>
</dbReference>
<feature type="compositionally biased region" description="Basic and acidic residues" evidence="8">
    <location>
        <begin position="297"/>
        <end position="306"/>
    </location>
</feature>
<evidence type="ECO:0000256" key="6">
    <source>
        <dbReference type="ARBA" id="ARBA00023136"/>
    </source>
</evidence>
<dbReference type="Proteomes" id="UP001139365">
    <property type="component" value="Unassembled WGS sequence"/>
</dbReference>